<dbReference type="Proteomes" id="UP001338125">
    <property type="component" value="Unassembled WGS sequence"/>
</dbReference>
<keyword evidence="2" id="KW-0575">Peroxidase</keyword>
<dbReference type="InterPro" id="IPR000866">
    <property type="entry name" value="AhpC/TSA"/>
</dbReference>
<name>A0ABR0SIW5_9HYPO</name>
<comment type="similarity">
    <text evidence="8">Belongs to the peroxiredoxin family. BCP/PrxQ subfamily.</text>
</comment>
<evidence type="ECO:0000256" key="5">
    <source>
        <dbReference type="ARBA" id="ARBA00023157"/>
    </source>
</evidence>
<evidence type="ECO:0000313" key="12">
    <source>
        <dbReference type="Proteomes" id="UP001338125"/>
    </source>
</evidence>
<dbReference type="SUPFAM" id="SSF52833">
    <property type="entry name" value="Thioredoxin-like"/>
    <property type="match status" value="1"/>
</dbReference>
<reference evidence="11 12" key="1">
    <citation type="submission" date="2024-01" db="EMBL/GenBank/DDBJ databases">
        <title>Complete genome of Cladobotryum mycophilum ATHUM6906.</title>
        <authorList>
            <person name="Christinaki A.C."/>
            <person name="Myridakis A.I."/>
            <person name="Kouvelis V.N."/>
        </authorList>
    </citation>
    <scope>NUCLEOTIDE SEQUENCE [LARGE SCALE GENOMIC DNA]</scope>
    <source>
        <strain evidence="11 12">ATHUM6906</strain>
    </source>
</reference>
<keyword evidence="4" id="KW-0560">Oxidoreductase</keyword>
<evidence type="ECO:0000256" key="1">
    <source>
        <dbReference type="ARBA" id="ARBA00013017"/>
    </source>
</evidence>
<protein>
    <recommendedName>
        <fullName evidence="1">thioredoxin-dependent peroxiredoxin</fullName>
        <ecNumber evidence="1">1.11.1.24</ecNumber>
    </recommendedName>
    <alternativeName>
        <fullName evidence="7">Thioredoxin peroxidase</fullName>
    </alternativeName>
</protein>
<dbReference type="InterPro" id="IPR050924">
    <property type="entry name" value="Peroxiredoxin_BCP/PrxQ"/>
</dbReference>
<evidence type="ECO:0000256" key="9">
    <source>
        <dbReference type="ARBA" id="ARBA00049091"/>
    </source>
</evidence>
<dbReference type="InterPro" id="IPR036249">
    <property type="entry name" value="Thioredoxin-like_sf"/>
</dbReference>
<comment type="caution">
    <text evidence="11">The sequence shown here is derived from an EMBL/GenBank/DDBJ whole genome shotgun (WGS) entry which is preliminary data.</text>
</comment>
<dbReference type="Gene3D" id="3.40.30.10">
    <property type="entry name" value="Glutaredoxin"/>
    <property type="match status" value="1"/>
</dbReference>
<dbReference type="InterPro" id="IPR013766">
    <property type="entry name" value="Thioredoxin_domain"/>
</dbReference>
<dbReference type="EMBL" id="JAVFKD010000012">
    <property type="protein sequence ID" value="KAK5992073.1"/>
    <property type="molecule type" value="Genomic_DNA"/>
</dbReference>
<keyword evidence="12" id="KW-1185">Reference proteome</keyword>
<evidence type="ECO:0000256" key="3">
    <source>
        <dbReference type="ARBA" id="ARBA00022862"/>
    </source>
</evidence>
<sequence length="214" mass="23351">MATLTAELLGISQQVQTLPEEVKGPIDAARAVILEAFDAEKAIQVGAKLPDFTLSDAVGKQITKSELLAKGPVLITFYRGEWCPYCNLALRAFQKCLDDFQARGVTLVAISPELPDTSLTTVQKNELKFPVLSDVGNKFARALGIVWKQPDAMGQVFSFTGTDLKARNGDDSLEVPVPTTLLVDQNGVVRNVHTSPDWSKRIEPQVAIDWVNSL</sequence>
<proteinExistence type="inferred from homology"/>
<dbReference type="EC" id="1.11.1.24" evidence="1"/>
<keyword evidence="3" id="KW-0049">Antioxidant</keyword>
<gene>
    <name evidence="11" type="ORF">PT974_05470</name>
</gene>
<evidence type="ECO:0000256" key="6">
    <source>
        <dbReference type="ARBA" id="ARBA00023284"/>
    </source>
</evidence>
<organism evidence="11 12">
    <name type="scientific">Cladobotryum mycophilum</name>
    <dbReference type="NCBI Taxonomy" id="491253"/>
    <lineage>
        <taxon>Eukaryota</taxon>
        <taxon>Fungi</taxon>
        <taxon>Dikarya</taxon>
        <taxon>Ascomycota</taxon>
        <taxon>Pezizomycotina</taxon>
        <taxon>Sordariomycetes</taxon>
        <taxon>Hypocreomycetidae</taxon>
        <taxon>Hypocreales</taxon>
        <taxon>Hypocreaceae</taxon>
        <taxon>Cladobotryum</taxon>
    </lineage>
</organism>
<evidence type="ECO:0000259" key="10">
    <source>
        <dbReference type="PROSITE" id="PS51352"/>
    </source>
</evidence>
<dbReference type="PROSITE" id="PS51352">
    <property type="entry name" value="THIOREDOXIN_2"/>
    <property type="match status" value="1"/>
</dbReference>
<dbReference type="Pfam" id="PF00578">
    <property type="entry name" value="AhpC-TSA"/>
    <property type="match status" value="1"/>
</dbReference>
<dbReference type="PANTHER" id="PTHR42801:SF7">
    <property type="entry name" value="SLL1159 PROTEIN"/>
    <property type="match status" value="1"/>
</dbReference>
<keyword evidence="5" id="KW-1015">Disulfide bond</keyword>
<evidence type="ECO:0000256" key="4">
    <source>
        <dbReference type="ARBA" id="ARBA00023002"/>
    </source>
</evidence>
<evidence type="ECO:0000313" key="11">
    <source>
        <dbReference type="EMBL" id="KAK5992073.1"/>
    </source>
</evidence>
<dbReference type="CDD" id="cd02970">
    <property type="entry name" value="PRX_like2"/>
    <property type="match status" value="1"/>
</dbReference>
<feature type="domain" description="Thioredoxin" evidence="10">
    <location>
        <begin position="43"/>
        <end position="214"/>
    </location>
</feature>
<keyword evidence="6" id="KW-0676">Redox-active center</keyword>
<dbReference type="PANTHER" id="PTHR42801">
    <property type="entry name" value="THIOREDOXIN-DEPENDENT PEROXIDE REDUCTASE"/>
    <property type="match status" value="1"/>
</dbReference>
<evidence type="ECO:0000256" key="7">
    <source>
        <dbReference type="ARBA" id="ARBA00032824"/>
    </source>
</evidence>
<accession>A0ABR0SIW5</accession>
<evidence type="ECO:0000256" key="2">
    <source>
        <dbReference type="ARBA" id="ARBA00022559"/>
    </source>
</evidence>
<comment type="catalytic activity">
    <reaction evidence="9">
        <text>a hydroperoxide + [thioredoxin]-dithiol = an alcohol + [thioredoxin]-disulfide + H2O</text>
        <dbReference type="Rhea" id="RHEA:62620"/>
        <dbReference type="Rhea" id="RHEA-COMP:10698"/>
        <dbReference type="Rhea" id="RHEA-COMP:10700"/>
        <dbReference type="ChEBI" id="CHEBI:15377"/>
        <dbReference type="ChEBI" id="CHEBI:29950"/>
        <dbReference type="ChEBI" id="CHEBI:30879"/>
        <dbReference type="ChEBI" id="CHEBI:35924"/>
        <dbReference type="ChEBI" id="CHEBI:50058"/>
        <dbReference type="EC" id="1.11.1.24"/>
    </reaction>
</comment>
<evidence type="ECO:0000256" key="8">
    <source>
        <dbReference type="ARBA" id="ARBA00038489"/>
    </source>
</evidence>